<dbReference type="Proteomes" id="UP001165080">
    <property type="component" value="Unassembled WGS sequence"/>
</dbReference>
<accession>A0A9W6BBZ2</accession>
<feature type="region of interest" description="Disordered" evidence="1">
    <location>
        <begin position="89"/>
        <end position="130"/>
    </location>
</feature>
<reference evidence="2 3" key="1">
    <citation type="journal article" date="2023" name="Commun. Biol.">
        <title>Reorganization of the ancestral sex-determining regions during the evolution of trioecy in Pleodorina starrii.</title>
        <authorList>
            <person name="Takahashi K."/>
            <person name="Suzuki S."/>
            <person name="Kawai-Toyooka H."/>
            <person name="Yamamoto K."/>
            <person name="Hamaji T."/>
            <person name="Ootsuki R."/>
            <person name="Yamaguchi H."/>
            <person name="Kawachi M."/>
            <person name="Higashiyama T."/>
            <person name="Nozaki H."/>
        </authorList>
    </citation>
    <scope>NUCLEOTIDE SEQUENCE [LARGE SCALE GENOMIC DNA]</scope>
    <source>
        <strain evidence="2 3">NIES-4479</strain>
    </source>
</reference>
<evidence type="ECO:0000256" key="1">
    <source>
        <dbReference type="SAM" id="MobiDB-lite"/>
    </source>
</evidence>
<comment type="caution">
    <text evidence="2">The sequence shown here is derived from an EMBL/GenBank/DDBJ whole genome shotgun (WGS) entry which is preliminary data.</text>
</comment>
<protein>
    <submittedName>
        <fullName evidence="2">Uncharacterized protein</fullName>
    </submittedName>
</protein>
<evidence type="ECO:0000313" key="2">
    <source>
        <dbReference type="EMBL" id="GLC48970.1"/>
    </source>
</evidence>
<dbReference type="AlphaFoldDB" id="A0A9W6BBZ2"/>
<dbReference type="EMBL" id="BRXU01000002">
    <property type="protein sequence ID" value="GLC48970.1"/>
    <property type="molecule type" value="Genomic_DNA"/>
</dbReference>
<proteinExistence type="predicted"/>
<evidence type="ECO:0000313" key="3">
    <source>
        <dbReference type="Proteomes" id="UP001165080"/>
    </source>
</evidence>
<gene>
    <name evidence="2" type="primary">PLESTMB000753</name>
    <name evidence="2" type="ORF">PLESTB_000168500</name>
</gene>
<sequence length="130" mass="13370">MTPRRHSAGGICGQAAAWQAAGRPQVVSRRRGATLEAATGADRRGGVCAVSGRRSWQCVWGGQGARNGGGERCVLLTGVWWCRLMGDAKEEEEQEEGKGKGASVETAADGMVRAGGAGSRATMGDGAAPR</sequence>
<organism evidence="2 3">
    <name type="scientific">Pleodorina starrii</name>
    <dbReference type="NCBI Taxonomy" id="330485"/>
    <lineage>
        <taxon>Eukaryota</taxon>
        <taxon>Viridiplantae</taxon>
        <taxon>Chlorophyta</taxon>
        <taxon>core chlorophytes</taxon>
        <taxon>Chlorophyceae</taxon>
        <taxon>CS clade</taxon>
        <taxon>Chlamydomonadales</taxon>
        <taxon>Volvocaceae</taxon>
        <taxon>Pleodorina</taxon>
    </lineage>
</organism>
<keyword evidence="3" id="KW-1185">Reference proteome</keyword>
<name>A0A9W6BBZ2_9CHLO</name>